<organism evidence="1 2">
    <name type="scientific">Gossypium stocksii</name>
    <dbReference type="NCBI Taxonomy" id="47602"/>
    <lineage>
        <taxon>Eukaryota</taxon>
        <taxon>Viridiplantae</taxon>
        <taxon>Streptophyta</taxon>
        <taxon>Embryophyta</taxon>
        <taxon>Tracheophyta</taxon>
        <taxon>Spermatophyta</taxon>
        <taxon>Magnoliopsida</taxon>
        <taxon>eudicotyledons</taxon>
        <taxon>Gunneridae</taxon>
        <taxon>Pentapetalae</taxon>
        <taxon>rosids</taxon>
        <taxon>malvids</taxon>
        <taxon>Malvales</taxon>
        <taxon>Malvaceae</taxon>
        <taxon>Malvoideae</taxon>
        <taxon>Gossypium</taxon>
    </lineage>
</organism>
<dbReference type="AlphaFoldDB" id="A0A9D3ZXV4"/>
<evidence type="ECO:0000313" key="1">
    <source>
        <dbReference type="EMBL" id="KAH1072648.1"/>
    </source>
</evidence>
<evidence type="ECO:0000313" key="2">
    <source>
        <dbReference type="Proteomes" id="UP000828251"/>
    </source>
</evidence>
<accession>A0A9D3ZXV4</accession>
<comment type="caution">
    <text evidence="1">The sequence shown here is derived from an EMBL/GenBank/DDBJ whole genome shotgun (WGS) entry which is preliminary data.</text>
</comment>
<proteinExistence type="predicted"/>
<keyword evidence="2" id="KW-1185">Reference proteome</keyword>
<reference evidence="1 2" key="1">
    <citation type="journal article" date="2021" name="Plant Biotechnol. J.">
        <title>Multi-omics assisted identification of the key and species-specific regulatory components of drought-tolerant mechanisms in Gossypium stocksii.</title>
        <authorList>
            <person name="Yu D."/>
            <person name="Ke L."/>
            <person name="Zhang D."/>
            <person name="Wu Y."/>
            <person name="Sun Y."/>
            <person name="Mei J."/>
            <person name="Sun J."/>
            <person name="Sun Y."/>
        </authorList>
    </citation>
    <scope>NUCLEOTIDE SEQUENCE [LARGE SCALE GENOMIC DNA]</scope>
    <source>
        <strain evidence="2">cv. E1</strain>
        <tissue evidence="1">Leaf</tissue>
    </source>
</reference>
<evidence type="ECO:0008006" key="3">
    <source>
        <dbReference type="Google" id="ProtNLM"/>
    </source>
</evidence>
<dbReference type="EMBL" id="JAIQCV010000008">
    <property type="protein sequence ID" value="KAH1072648.1"/>
    <property type="molecule type" value="Genomic_DNA"/>
</dbReference>
<gene>
    <name evidence="1" type="ORF">J1N35_024976</name>
</gene>
<dbReference type="Proteomes" id="UP000828251">
    <property type="component" value="Unassembled WGS sequence"/>
</dbReference>
<protein>
    <recommendedName>
        <fullName evidence="3">Retrotransposon gag domain-containing protein</fullName>
    </recommendedName>
</protein>
<name>A0A9D3ZXV4_9ROSI</name>
<sequence>MPKGPIHTVHELENLFMTRLFTNKTLQEGPTYLIFIKHKNGKHLRDFISRFNATTMKVKGLADEWAI</sequence>